<keyword evidence="1" id="KW-0732">Signal</keyword>
<reference evidence="2 3" key="1">
    <citation type="submission" date="2020-04" db="EMBL/GenBank/DDBJ databases">
        <title>Rhodospirillaceae bacterium KN72 isolated from deep sea.</title>
        <authorList>
            <person name="Zhang D.-C."/>
        </authorList>
    </citation>
    <scope>NUCLEOTIDE SEQUENCE [LARGE SCALE GENOMIC DNA]</scope>
    <source>
        <strain evidence="2 3">KN72</strain>
    </source>
</reference>
<dbReference type="RefSeq" id="WP_169624763.1">
    <property type="nucleotide sequence ID" value="NZ_JABBNT010000002.1"/>
</dbReference>
<accession>A0A7Y0HE45</accession>
<evidence type="ECO:0000256" key="1">
    <source>
        <dbReference type="SAM" id="SignalP"/>
    </source>
</evidence>
<evidence type="ECO:0000313" key="2">
    <source>
        <dbReference type="EMBL" id="NMM44481.1"/>
    </source>
</evidence>
<organism evidence="2 3">
    <name type="scientific">Pacificispira spongiicola</name>
    <dbReference type="NCBI Taxonomy" id="2729598"/>
    <lineage>
        <taxon>Bacteria</taxon>
        <taxon>Pseudomonadati</taxon>
        <taxon>Pseudomonadota</taxon>
        <taxon>Alphaproteobacteria</taxon>
        <taxon>Rhodospirillales</taxon>
        <taxon>Rhodospirillaceae</taxon>
        <taxon>Pacificispira</taxon>
    </lineage>
</organism>
<gene>
    <name evidence="2" type="ORF">HH303_08320</name>
</gene>
<keyword evidence="3" id="KW-1185">Reference proteome</keyword>
<proteinExistence type="predicted"/>
<evidence type="ECO:0000313" key="3">
    <source>
        <dbReference type="Proteomes" id="UP000539372"/>
    </source>
</evidence>
<dbReference type="AlphaFoldDB" id="A0A7Y0HE45"/>
<comment type="caution">
    <text evidence="2">The sequence shown here is derived from an EMBL/GenBank/DDBJ whole genome shotgun (WGS) entry which is preliminary data.</text>
</comment>
<dbReference type="Proteomes" id="UP000539372">
    <property type="component" value="Unassembled WGS sequence"/>
</dbReference>
<dbReference type="EMBL" id="JABBNT010000002">
    <property type="protein sequence ID" value="NMM44481.1"/>
    <property type="molecule type" value="Genomic_DNA"/>
</dbReference>
<sequence>MLDYRPKGVKSPKFLACLAAALLLFSVARSNDAHAQAVELTHAPGDLVTDSLVASIKDWATKPIVIDSIIGRNKTSGVVPQDQIDALDKQWRAEREMDDQPLITSVLANPLSSYLTRIQAQSLGVLSEIFVMDQNGLNAGQSAITSDYWQGDEAKFQKSFGAGAGAVFLDEAELNEDTQTWRAQLNMTIQDASGTPIGAITVELNLTELERRQNAGIGL</sequence>
<protein>
    <submittedName>
        <fullName evidence="2">Uncharacterized protein</fullName>
    </submittedName>
</protein>
<name>A0A7Y0HE45_9PROT</name>
<feature type="chain" id="PRO_5030660095" evidence="1">
    <location>
        <begin position="36"/>
        <end position="219"/>
    </location>
</feature>
<feature type="signal peptide" evidence="1">
    <location>
        <begin position="1"/>
        <end position="35"/>
    </location>
</feature>